<keyword evidence="2" id="KW-0963">Cytoplasm</keyword>
<dbReference type="Proteomes" id="UP000824201">
    <property type="component" value="Unassembled WGS sequence"/>
</dbReference>
<reference evidence="3" key="1">
    <citation type="submission" date="2020-10" db="EMBL/GenBank/DDBJ databases">
        <authorList>
            <person name="Gilroy R."/>
        </authorList>
    </citation>
    <scope>NUCLEOTIDE SEQUENCE</scope>
    <source>
        <strain evidence="3">ChiW13-3771</strain>
    </source>
</reference>
<evidence type="ECO:0000313" key="3">
    <source>
        <dbReference type="EMBL" id="HIR89624.1"/>
    </source>
</evidence>
<evidence type="ECO:0000256" key="2">
    <source>
        <dbReference type="HAMAP-Rule" id="MF_00795"/>
    </source>
</evidence>
<evidence type="ECO:0000256" key="1">
    <source>
        <dbReference type="ARBA" id="ARBA00007768"/>
    </source>
</evidence>
<dbReference type="HAMAP" id="MF_00795">
    <property type="entry name" value="CutC"/>
    <property type="match status" value="1"/>
</dbReference>
<comment type="subcellular location">
    <subcellularLocation>
        <location evidence="2">Cytoplasm</location>
    </subcellularLocation>
</comment>
<reference evidence="3" key="2">
    <citation type="journal article" date="2021" name="PeerJ">
        <title>Extensive microbial diversity within the chicken gut microbiome revealed by metagenomics and culture.</title>
        <authorList>
            <person name="Gilroy R."/>
            <person name="Ravi A."/>
            <person name="Getino M."/>
            <person name="Pursley I."/>
            <person name="Horton D.L."/>
            <person name="Alikhan N.F."/>
            <person name="Baker D."/>
            <person name="Gharbi K."/>
            <person name="Hall N."/>
            <person name="Watson M."/>
            <person name="Adriaenssens E.M."/>
            <person name="Foster-Nyarko E."/>
            <person name="Jarju S."/>
            <person name="Secka A."/>
            <person name="Antonio M."/>
            <person name="Oren A."/>
            <person name="Chaudhuri R.R."/>
            <person name="La Ragione R."/>
            <person name="Hildebrand F."/>
            <person name="Pallen M.J."/>
        </authorList>
    </citation>
    <scope>NUCLEOTIDE SEQUENCE</scope>
    <source>
        <strain evidence="3">ChiW13-3771</strain>
    </source>
</reference>
<dbReference type="Gene3D" id="3.20.20.380">
    <property type="entry name" value="Copper homeostasis (CutC) domain"/>
    <property type="match status" value="1"/>
</dbReference>
<accession>A0A9D1JE20</accession>
<dbReference type="InterPro" id="IPR036822">
    <property type="entry name" value="CutC-like_dom_sf"/>
</dbReference>
<dbReference type="PANTHER" id="PTHR12598:SF0">
    <property type="entry name" value="COPPER HOMEOSTASIS PROTEIN CUTC HOMOLOG"/>
    <property type="match status" value="1"/>
</dbReference>
<comment type="caution">
    <text evidence="3">The sequence shown here is derived from an EMBL/GenBank/DDBJ whole genome shotgun (WGS) entry which is preliminary data.</text>
</comment>
<evidence type="ECO:0000313" key="4">
    <source>
        <dbReference type="Proteomes" id="UP000824201"/>
    </source>
</evidence>
<comment type="similarity">
    <text evidence="1 2">Belongs to the CutC family.</text>
</comment>
<comment type="caution">
    <text evidence="2">Once thought to be involved in copper homeostasis, experiments in E.coli have shown this is not the case.</text>
</comment>
<organism evidence="3 4">
    <name type="scientific">Candidatus Fimimorpha faecalis</name>
    <dbReference type="NCBI Taxonomy" id="2840824"/>
    <lineage>
        <taxon>Bacteria</taxon>
        <taxon>Bacillati</taxon>
        <taxon>Bacillota</taxon>
        <taxon>Clostridia</taxon>
        <taxon>Eubacteriales</taxon>
        <taxon>Candidatus Fimimorpha</taxon>
    </lineage>
</organism>
<name>A0A9D1JE20_9FIRM</name>
<proteinExistence type="inferred from homology"/>
<dbReference type="AlphaFoldDB" id="A0A9D1JE20"/>
<dbReference type="Pfam" id="PF03932">
    <property type="entry name" value="CutC"/>
    <property type="match status" value="1"/>
</dbReference>
<gene>
    <name evidence="2" type="primary">cutC</name>
    <name evidence="3" type="ORF">IAC96_11815</name>
</gene>
<dbReference type="SUPFAM" id="SSF110395">
    <property type="entry name" value="CutC-like"/>
    <property type="match status" value="1"/>
</dbReference>
<sequence length="251" mass="27756">MNYLLEVCVDSVESAIIAERAGASRLELCANLMIGGTTPTLALFREVQKQVSIPIHILIRPRFGDFLYTNAEFEIIKQEMIQFRQAGANGVVIGVLNPDGTLDMLRMQQLMQLTDGMSVTLHRAFDLSQNAFEALEQACQLGINTILTSGQQSNCQKGKTLLANLVQKANGRIHILAAGGVCANVIDEVFDTIGTSFYHMSGKTELNSGMKFRRQGVPMGLDGINEYIIWRTDETTIRQAVHTLIQHTNKK</sequence>
<dbReference type="GO" id="GO:0005737">
    <property type="term" value="C:cytoplasm"/>
    <property type="evidence" value="ECO:0007669"/>
    <property type="project" value="UniProtKB-SubCell"/>
</dbReference>
<protein>
    <recommendedName>
        <fullName evidence="2">PF03932 family protein CutC</fullName>
    </recommendedName>
</protein>
<dbReference type="InterPro" id="IPR005627">
    <property type="entry name" value="CutC-like"/>
</dbReference>
<dbReference type="FunFam" id="3.20.20.380:FF:000001">
    <property type="entry name" value="Copper homeostasis protein CutC"/>
    <property type="match status" value="1"/>
</dbReference>
<dbReference type="EMBL" id="DVHN01000159">
    <property type="protein sequence ID" value="HIR89624.1"/>
    <property type="molecule type" value="Genomic_DNA"/>
</dbReference>
<dbReference type="PANTHER" id="PTHR12598">
    <property type="entry name" value="COPPER HOMEOSTASIS PROTEIN CUTC"/>
    <property type="match status" value="1"/>
</dbReference>
<dbReference type="GO" id="GO:0005507">
    <property type="term" value="F:copper ion binding"/>
    <property type="evidence" value="ECO:0007669"/>
    <property type="project" value="TreeGrafter"/>
</dbReference>